<evidence type="ECO:0000313" key="9">
    <source>
        <dbReference type="Proteomes" id="UP000818029"/>
    </source>
</evidence>
<name>A0ABM3AB25_GOSHI</name>
<evidence type="ECO:0000256" key="6">
    <source>
        <dbReference type="ARBA" id="ARBA00023065"/>
    </source>
</evidence>
<dbReference type="Proteomes" id="UP000818029">
    <property type="component" value="Chromosome D06"/>
</dbReference>
<dbReference type="RefSeq" id="XP_040952068.1">
    <property type="nucleotide sequence ID" value="XM_041096134.1"/>
</dbReference>
<evidence type="ECO:0000256" key="2">
    <source>
        <dbReference type="ARBA" id="ARBA00009965"/>
    </source>
</evidence>
<dbReference type="PANTHER" id="PTHR11706:SF77">
    <property type="entry name" value="METAL TRANSPORTER NRAMP5"/>
    <property type="match status" value="1"/>
</dbReference>
<evidence type="ECO:0000256" key="3">
    <source>
        <dbReference type="ARBA" id="ARBA00022448"/>
    </source>
</evidence>
<comment type="similarity">
    <text evidence="2">Belongs to the NRAMP (TC 2.A.55) family.</text>
</comment>
<organism evidence="9 10">
    <name type="scientific">Gossypium hirsutum</name>
    <name type="common">Upland cotton</name>
    <name type="synonym">Gossypium mexicanum</name>
    <dbReference type="NCBI Taxonomy" id="3635"/>
    <lineage>
        <taxon>Eukaryota</taxon>
        <taxon>Viridiplantae</taxon>
        <taxon>Streptophyta</taxon>
        <taxon>Embryophyta</taxon>
        <taxon>Tracheophyta</taxon>
        <taxon>Spermatophyta</taxon>
        <taxon>Magnoliopsida</taxon>
        <taxon>eudicotyledons</taxon>
        <taxon>Gunneridae</taxon>
        <taxon>Pentapetalae</taxon>
        <taxon>rosids</taxon>
        <taxon>malvids</taxon>
        <taxon>Malvales</taxon>
        <taxon>Malvaceae</taxon>
        <taxon>Malvoideae</taxon>
        <taxon>Gossypium</taxon>
    </lineage>
</organism>
<reference evidence="10" key="2">
    <citation type="submission" date="2025-08" db="UniProtKB">
        <authorList>
            <consortium name="RefSeq"/>
        </authorList>
    </citation>
    <scope>IDENTIFICATION</scope>
</reference>
<evidence type="ECO:0000256" key="8">
    <source>
        <dbReference type="SAM" id="Phobius"/>
    </source>
</evidence>
<dbReference type="GeneID" id="107962361"/>
<comment type="subcellular location">
    <subcellularLocation>
        <location evidence="1">Membrane</location>
        <topology evidence="1">Multi-pass membrane protein</topology>
    </subcellularLocation>
</comment>
<protein>
    <submittedName>
        <fullName evidence="10">Metal transporter Nramp1-like</fullName>
    </submittedName>
</protein>
<dbReference type="PRINTS" id="PR00447">
    <property type="entry name" value="NATRESASSCMP"/>
</dbReference>
<keyword evidence="9" id="KW-1185">Reference proteome</keyword>
<feature type="transmembrane region" description="Helical" evidence="8">
    <location>
        <begin position="12"/>
        <end position="32"/>
    </location>
</feature>
<dbReference type="Pfam" id="PF01566">
    <property type="entry name" value="Nramp"/>
    <property type="match status" value="1"/>
</dbReference>
<sequence length="76" mass="8137">METNVLGKSSKALYAVALLATGQSFAITGTYAGQSIMQGFLNLKMKKWVRNIMTRCIAITHSLIVSVIGGSQGPVY</sequence>
<evidence type="ECO:0000256" key="5">
    <source>
        <dbReference type="ARBA" id="ARBA00022989"/>
    </source>
</evidence>
<evidence type="ECO:0000256" key="7">
    <source>
        <dbReference type="ARBA" id="ARBA00023136"/>
    </source>
</evidence>
<evidence type="ECO:0000256" key="4">
    <source>
        <dbReference type="ARBA" id="ARBA00022692"/>
    </source>
</evidence>
<keyword evidence="6" id="KW-0406">Ion transport</keyword>
<keyword evidence="3" id="KW-0813">Transport</keyword>
<accession>A0ABM3AB25</accession>
<reference evidence="9" key="1">
    <citation type="journal article" date="2020" name="Nat. Genet.">
        <title>Genomic diversifications of five Gossypium allopolyploid species and their impact on cotton improvement.</title>
        <authorList>
            <person name="Chen Z.J."/>
            <person name="Sreedasyam A."/>
            <person name="Ando A."/>
            <person name="Song Q."/>
            <person name="De Santiago L.M."/>
            <person name="Hulse-Kemp A.M."/>
            <person name="Ding M."/>
            <person name="Ye W."/>
            <person name="Kirkbride R.C."/>
            <person name="Jenkins J."/>
            <person name="Plott C."/>
            <person name="Lovell J."/>
            <person name="Lin Y.M."/>
            <person name="Vaughn R."/>
            <person name="Liu B."/>
            <person name="Simpson S."/>
            <person name="Scheffler B.E."/>
            <person name="Wen L."/>
            <person name="Saski C.A."/>
            <person name="Grover C.E."/>
            <person name="Hu G."/>
            <person name="Conover J.L."/>
            <person name="Carlson J.W."/>
            <person name="Shu S."/>
            <person name="Boston L.B."/>
            <person name="Williams M."/>
            <person name="Peterson D.G."/>
            <person name="McGee K."/>
            <person name="Jones D.C."/>
            <person name="Wendel J.F."/>
            <person name="Stelly D.M."/>
            <person name="Grimwood J."/>
            <person name="Schmutz J."/>
        </authorList>
    </citation>
    <scope>NUCLEOTIDE SEQUENCE [LARGE SCALE GENOMIC DNA]</scope>
    <source>
        <strain evidence="9">cv. TM-1</strain>
    </source>
</reference>
<keyword evidence="7 8" id="KW-0472">Membrane</keyword>
<keyword evidence="5 8" id="KW-1133">Transmembrane helix</keyword>
<evidence type="ECO:0000256" key="1">
    <source>
        <dbReference type="ARBA" id="ARBA00004141"/>
    </source>
</evidence>
<dbReference type="PANTHER" id="PTHR11706">
    <property type="entry name" value="SOLUTE CARRIER PROTEIN FAMILY 11 MEMBER"/>
    <property type="match status" value="1"/>
</dbReference>
<dbReference type="InterPro" id="IPR001046">
    <property type="entry name" value="NRAMP_fam"/>
</dbReference>
<proteinExistence type="inferred from homology"/>
<gene>
    <name evidence="10" type="primary">LOC107962361</name>
</gene>
<evidence type="ECO:0000313" key="10">
    <source>
        <dbReference type="RefSeq" id="XP_040952068.1"/>
    </source>
</evidence>
<keyword evidence="4 8" id="KW-0812">Transmembrane</keyword>